<evidence type="ECO:0000259" key="1">
    <source>
        <dbReference type="PROSITE" id="PS51352"/>
    </source>
</evidence>
<dbReference type="EMBL" id="FTOQ01000006">
    <property type="protein sequence ID" value="SIS92506.1"/>
    <property type="molecule type" value="Genomic_DNA"/>
</dbReference>
<evidence type="ECO:0000313" key="2">
    <source>
        <dbReference type="EMBL" id="SIS92506.1"/>
    </source>
</evidence>
<name>A0A1N7N292_9RHOB</name>
<organism evidence="2 3">
    <name type="scientific">Roseivivax lentus</name>
    <dbReference type="NCBI Taxonomy" id="633194"/>
    <lineage>
        <taxon>Bacteria</taxon>
        <taxon>Pseudomonadati</taxon>
        <taxon>Pseudomonadota</taxon>
        <taxon>Alphaproteobacteria</taxon>
        <taxon>Rhodobacterales</taxon>
        <taxon>Roseobacteraceae</taxon>
        <taxon>Roseivivax</taxon>
    </lineage>
</organism>
<dbReference type="InterPro" id="IPR013766">
    <property type="entry name" value="Thioredoxin_domain"/>
</dbReference>
<protein>
    <submittedName>
        <fullName evidence="2">Peroxiredoxin</fullName>
    </submittedName>
</protein>
<dbReference type="SUPFAM" id="SSF52833">
    <property type="entry name" value="Thioredoxin-like"/>
    <property type="match status" value="1"/>
</dbReference>
<accession>A0A1N7N292</accession>
<dbReference type="Proteomes" id="UP000186684">
    <property type="component" value="Unassembled WGS sequence"/>
</dbReference>
<gene>
    <name evidence="2" type="ORF">SAMN05421759_106176</name>
</gene>
<dbReference type="InterPro" id="IPR036249">
    <property type="entry name" value="Thioredoxin-like_sf"/>
</dbReference>
<dbReference type="InterPro" id="IPR000866">
    <property type="entry name" value="AhpC/TSA"/>
</dbReference>
<feature type="domain" description="Thioredoxin" evidence="1">
    <location>
        <begin position="5"/>
        <end position="164"/>
    </location>
</feature>
<dbReference type="Pfam" id="PF00578">
    <property type="entry name" value="AhpC-TSA"/>
    <property type="match status" value="1"/>
</dbReference>
<sequence length="173" mass="18543">MPTKIMPGTKAPALSLPLVGGGTFTLADETPEAVTMILVYRGYHCPVCKDFLAGQVEPRIDAFAEAGVKVVAVSMDPEDRATKTKSEWGLEKTPIAYGMTEEDARNWGLYLSSSIKEAETATFAEPGTFWVKPDGELYLVDIATMPFARPNLDILLSKVGAVGAGYPARGTKA</sequence>
<proteinExistence type="predicted"/>
<dbReference type="STRING" id="633194.SAMN05421759_106176"/>
<reference evidence="3" key="1">
    <citation type="submission" date="2017-01" db="EMBL/GenBank/DDBJ databases">
        <authorList>
            <person name="Varghese N."/>
            <person name="Submissions S."/>
        </authorList>
    </citation>
    <scope>NUCLEOTIDE SEQUENCE [LARGE SCALE GENOMIC DNA]</scope>
    <source>
        <strain evidence="3">DSM 29430</strain>
    </source>
</reference>
<dbReference type="OrthoDB" id="9809746at2"/>
<dbReference type="Gene3D" id="3.40.30.10">
    <property type="entry name" value="Glutaredoxin"/>
    <property type="match status" value="1"/>
</dbReference>
<dbReference type="GO" id="GO:0016491">
    <property type="term" value="F:oxidoreductase activity"/>
    <property type="evidence" value="ECO:0007669"/>
    <property type="project" value="InterPro"/>
</dbReference>
<evidence type="ECO:0000313" key="3">
    <source>
        <dbReference type="Proteomes" id="UP000186684"/>
    </source>
</evidence>
<dbReference type="PROSITE" id="PS51352">
    <property type="entry name" value="THIOREDOXIN_2"/>
    <property type="match status" value="1"/>
</dbReference>
<dbReference type="AlphaFoldDB" id="A0A1N7N292"/>
<dbReference type="GO" id="GO:0016209">
    <property type="term" value="F:antioxidant activity"/>
    <property type="evidence" value="ECO:0007669"/>
    <property type="project" value="InterPro"/>
</dbReference>
<dbReference type="RefSeq" id="WP_076448321.1">
    <property type="nucleotide sequence ID" value="NZ_FTOQ01000006.1"/>
</dbReference>
<keyword evidence="3" id="KW-1185">Reference proteome</keyword>